<dbReference type="EMBL" id="GG662622">
    <property type="protein sequence ID" value="EAR85390.1"/>
    <property type="molecule type" value="Genomic_DNA"/>
</dbReference>
<feature type="compositionally biased region" description="Low complexity" evidence="2">
    <location>
        <begin position="442"/>
        <end position="481"/>
    </location>
</feature>
<proteinExistence type="predicted"/>
<dbReference type="Proteomes" id="UP000009168">
    <property type="component" value="Unassembled WGS sequence"/>
</dbReference>
<evidence type="ECO:0000313" key="3">
    <source>
        <dbReference type="EMBL" id="EAR85390.1"/>
    </source>
</evidence>
<accession>I7M031</accession>
<feature type="compositionally biased region" description="Basic and acidic residues" evidence="2">
    <location>
        <begin position="314"/>
        <end position="324"/>
    </location>
</feature>
<dbReference type="Pfam" id="PF14536">
    <property type="entry name" value="DUF4441"/>
    <property type="match status" value="1"/>
</dbReference>
<dbReference type="HOGENOM" id="CLU_568045_0_0_1"/>
<feature type="coiled-coil region" evidence="1">
    <location>
        <begin position="48"/>
        <end position="78"/>
    </location>
</feature>
<dbReference type="RefSeq" id="XP_001033053.1">
    <property type="nucleotide sequence ID" value="XM_001033053.1"/>
</dbReference>
<feature type="region of interest" description="Disordered" evidence="2">
    <location>
        <begin position="301"/>
        <end position="324"/>
    </location>
</feature>
<dbReference type="InterPro" id="IPR028008">
    <property type="entry name" value="DUF4441"/>
</dbReference>
<feature type="compositionally biased region" description="Polar residues" evidence="2">
    <location>
        <begin position="428"/>
        <end position="441"/>
    </location>
</feature>
<keyword evidence="4" id="KW-1185">Reference proteome</keyword>
<evidence type="ECO:0000256" key="1">
    <source>
        <dbReference type="SAM" id="Coils"/>
    </source>
</evidence>
<keyword evidence="1" id="KW-0175">Coiled coil</keyword>
<evidence type="ECO:0000313" key="4">
    <source>
        <dbReference type="Proteomes" id="UP000009168"/>
    </source>
</evidence>
<feature type="region of interest" description="Disordered" evidence="2">
    <location>
        <begin position="424"/>
        <end position="481"/>
    </location>
</feature>
<dbReference type="InParanoid" id="I7M031"/>
<sequence length="481" mass="55988">MFTQINHQIPPHMVSQIPPFQQPQPSQNSLMYAKQMFAPQAPPHIQIHNQFIEAEQQIQQEIQQLQQLQLQIKLRQQQFISQLNTPSIPMQPYHQGAAINGIIPPYGHQNLNIQNGYNQRKGLPVIENNELSRVPLHLNQDIPTNLKNYNLQQQPLSMYMGDHASQMPLNRKRAYDINYQYSKIEDQSDSPSHENFVHKKLCTEDLKSTTTLLEQSMLHQKLSGYPNMNLMYGQQSFAQKCIPSNISDCSSTQSIRNNQPSINNFGMEQNYSNSVYQQNHMKNNILMVKKEAKNELITIQEDHLQDQNSSDNQNSDKRCKKEIQNDSNYTKNLLKGFRRHMNKKYKDNKDTIEKFQQYFYNNTLSNEFILTLLENSPYQSEFEDFLQTDPQWWIKEAKIKEPTRQLKFFETVKNKNYADIRTKRKGKQTNTVNAPTSSSPSEEQNQQTENIVQNEQQNTNTQTVVAQAEAEAEADNTTTAQ</sequence>
<evidence type="ECO:0000256" key="2">
    <source>
        <dbReference type="SAM" id="MobiDB-lite"/>
    </source>
</evidence>
<protein>
    <submittedName>
        <fullName evidence="3">Uncharacterized protein</fullName>
    </submittedName>
</protein>
<name>I7M031_TETTS</name>
<organism evidence="3 4">
    <name type="scientific">Tetrahymena thermophila (strain SB210)</name>
    <dbReference type="NCBI Taxonomy" id="312017"/>
    <lineage>
        <taxon>Eukaryota</taxon>
        <taxon>Sar</taxon>
        <taxon>Alveolata</taxon>
        <taxon>Ciliophora</taxon>
        <taxon>Intramacronucleata</taxon>
        <taxon>Oligohymenophorea</taxon>
        <taxon>Hymenostomatida</taxon>
        <taxon>Tetrahymenina</taxon>
        <taxon>Tetrahymenidae</taxon>
        <taxon>Tetrahymena</taxon>
    </lineage>
</organism>
<reference evidence="4" key="1">
    <citation type="journal article" date="2006" name="PLoS Biol.">
        <title>Macronuclear genome sequence of the ciliate Tetrahymena thermophila, a model eukaryote.</title>
        <authorList>
            <person name="Eisen J.A."/>
            <person name="Coyne R.S."/>
            <person name="Wu M."/>
            <person name="Wu D."/>
            <person name="Thiagarajan M."/>
            <person name="Wortman J.R."/>
            <person name="Badger J.H."/>
            <person name="Ren Q."/>
            <person name="Amedeo P."/>
            <person name="Jones K.M."/>
            <person name="Tallon L.J."/>
            <person name="Delcher A.L."/>
            <person name="Salzberg S.L."/>
            <person name="Silva J.C."/>
            <person name="Haas B.J."/>
            <person name="Majoros W.H."/>
            <person name="Farzad M."/>
            <person name="Carlton J.M."/>
            <person name="Smith R.K. Jr."/>
            <person name="Garg J."/>
            <person name="Pearlman R.E."/>
            <person name="Karrer K.M."/>
            <person name="Sun L."/>
            <person name="Manning G."/>
            <person name="Elde N.C."/>
            <person name="Turkewitz A.P."/>
            <person name="Asai D.J."/>
            <person name="Wilkes D.E."/>
            <person name="Wang Y."/>
            <person name="Cai H."/>
            <person name="Collins K."/>
            <person name="Stewart B.A."/>
            <person name="Lee S.R."/>
            <person name="Wilamowska K."/>
            <person name="Weinberg Z."/>
            <person name="Ruzzo W.L."/>
            <person name="Wloga D."/>
            <person name="Gaertig J."/>
            <person name="Frankel J."/>
            <person name="Tsao C.-C."/>
            <person name="Gorovsky M.A."/>
            <person name="Keeling P.J."/>
            <person name="Waller R.F."/>
            <person name="Patron N.J."/>
            <person name="Cherry J.M."/>
            <person name="Stover N.A."/>
            <person name="Krieger C.J."/>
            <person name="del Toro C."/>
            <person name="Ryder H.F."/>
            <person name="Williamson S.C."/>
            <person name="Barbeau R.A."/>
            <person name="Hamilton E.P."/>
            <person name="Orias E."/>
        </authorList>
    </citation>
    <scope>NUCLEOTIDE SEQUENCE [LARGE SCALE GENOMIC DNA]</scope>
    <source>
        <strain evidence="4">SB210</strain>
    </source>
</reference>
<dbReference type="GeneID" id="7832248"/>
<dbReference type="KEGG" id="tet:TTHERM_00471690"/>
<dbReference type="AlphaFoldDB" id="I7M031"/>
<gene>
    <name evidence="3" type="ORF">TTHERM_00471690</name>
</gene>